<dbReference type="AlphaFoldDB" id="A0A109RDD4"/>
<feature type="active site" description="Nucleophile" evidence="8">
    <location>
        <position position="86"/>
    </location>
</feature>
<evidence type="ECO:0000313" key="10">
    <source>
        <dbReference type="EMBL" id="PKZ20319.1"/>
    </source>
</evidence>
<evidence type="ECO:0000256" key="3">
    <source>
        <dbReference type="ARBA" id="ARBA00022741"/>
    </source>
</evidence>
<keyword evidence="1 8" id="KW-0963">Cytoplasm</keyword>
<dbReference type="HAMAP" id="MF_00421">
    <property type="entry name" value="PurQ"/>
    <property type="match status" value="1"/>
</dbReference>
<keyword evidence="7 8" id="KW-0315">Glutamine amidotransferase</keyword>
<keyword evidence="2 8" id="KW-0436">Ligase</keyword>
<comment type="pathway">
    <text evidence="8">Purine metabolism; IMP biosynthesis via de novo pathway; 5-amino-1-(5-phospho-D-ribosyl)imidazole from N(2)-formyl-N(1)-(5-phospho-D-ribosyl)glycinamide: step 1/2.</text>
</comment>
<dbReference type="GO" id="GO:0005524">
    <property type="term" value="F:ATP binding"/>
    <property type="evidence" value="ECO:0007669"/>
    <property type="project" value="UniProtKB-KW"/>
</dbReference>
<sequence length="228" mass="24498">MNFAVIQFPGSNCDEDMFHAIRDILGEEVAFVSSDASDLSGYDAVMVPGGFSFGDYLRSGAIARFTPIMTALKAFAESGKLVLGTCNGFQILCEAGLLPGAFLRNRDLHFVCKHQTLKVENNQTAFTSRYQAGEAISLPIAHGEGNYYCDPATLEELRANQQIVFTYAGDNPNGSTANIAGICNQAGNVIGLMPHPERAVEALIGGVDGLRVFESMRDTYEKNLGGQA</sequence>
<dbReference type="SMART" id="SM01211">
    <property type="entry name" value="GATase_5"/>
    <property type="match status" value="1"/>
</dbReference>
<dbReference type="Proteomes" id="UP000069912">
    <property type="component" value="Chromosome"/>
</dbReference>
<dbReference type="FunFam" id="3.40.50.880:FF:000019">
    <property type="entry name" value="Phosphoribosylformylglycinamidine synthase subunit PurQ"/>
    <property type="match status" value="1"/>
</dbReference>
<evidence type="ECO:0000256" key="2">
    <source>
        <dbReference type="ARBA" id="ARBA00022598"/>
    </source>
</evidence>
<dbReference type="NCBIfam" id="TIGR01737">
    <property type="entry name" value="FGAM_synth_I"/>
    <property type="match status" value="1"/>
</dbReference>
<evidence type="ECO:0000256" key="4">
    <source>
        <dbReference type="ARBA" id="ARBA00022755"/>
    </source>
</evidence>
<evidence type="ECO:0000256" key="5">
    <source>
        <dbReference type="ARBA" id="ARBA00022801"/>
    </source>
</evidence>
<dbReference type="PROSITE" id="PS51273">
    <property type="entry name" value="GATASE_TYPE_1"/>
    <property type="match status" value="1"/>
</dbReference>
<dbReference type="Proteomes" id="UP000234239">
    <property type="component" value="Unassembled WGS sequence"/>
</dbReference>
<keyword evidence="4 8" id="KW-0658">Purine biosynthesis</keyword>
<dbReference type="UniPathway" id="UPA00074">
    <property type="reaction ID" value="UER00128"/>
</dbReference>
<dbReference type="KEGG" id="asan:AWM72_03930"/>
<comment type="subunit">
    <text evidence="8">Part of the FGAM synthase complex composed of 1 PurL, 1 PurQ and 2 PurS subunits.</text>
</comment>
<dbReference type="InterPro" id="IPR010075">
    <property type="entry name" value="PRibForGlyAmidine_synth_PurQ"/>
</dbReference>
<dbReference type="GO" id="GO:0004359">
    <property type="term" value="F:glutaminase activity"/>
    <property type="evidence" value="ECO:0007669"/>
    <property type="project" value="UniProtKB-EC"/>
</dbReference>
<dbReference type="PIRSF" id="PIRSF001586">
    <property type="entry name" value="FGAM_synth_I"/>
    <property type="match status" value="1"/>
</dbReference>
<dbReference type="SUPFAM" id="SSF52317">
    <property type="entry name" value="Class I glutamine amidotransferase-like"/>
    <property type="match status" value="1"/>
</dbReference>
<proteinExistence type="inferred from homology"/>
<dbReference type="EMBL" id="CP014160">
    <property type="protein sequence ID" value="AMB93968.1"/>
    <property type="molecule type" value="Genomic_DNA"/>
</dbReference>
<dbReference type="NCBIfam" id="NF002957">
    <property type="entry name" value="PRK03619.1"/>
    <property type="match status" value="1"/>
</dbReference>
<dbReference type="InterPro" id="IPR029062">
    <property type="entry name" value="Class_I_gatase-like"/>
</dbReference>
<evidence type="ECO:0000256" key="8">
    <source>
        <dbReference type="HAMAP-Rule" id="MF_00421"/>
    </source>
</evidence>
<dbReference type="GeneID" id="92903220"/>
<evidence type="ECO:0000256" key="6">
    <source>
        <dbReference type="ARBA" id="ARBA00022840"/>
    </source>
</evidence>
<evidence type="ECO:0000313" key="9">
    <source>
        <dbReference type="EMBL" id="AMB93968.1"/>
    </source>
</evidence>
<comment type="catalytic activity">
    <reaction evidence="8">
        <text>N(2)-formyl-N(1)-(5-phospho-beta-D-ribosyl)glycinamide + L-glutamine + ATP + H2O = 2-formamido-N(1)-(5-O-phospho-beta-D-ribosyl)acetamidine + L-glutamate + ADP + phosphate + H(+)</text>
        <dbReference type="Rhea" id="RHEA:17129"/>
        <dbReference type="ChEBI" id="CHEBI:15377"/>
        <dbReference type="ChEBI" id="CHEBI:15378"/>
        <dbReference type="ChEBI" id="CHEBI:29985"/>
        <dbReference type="ChEBI" id="CHEBI:30616"/>
        <dbReference type="ChEBI" id="CHEBI:43474"/>
        <dbReference type="ChEBI" id="CHEBI:58359"/>
        <dbReference type="ChEBI" id="CHEBI:147286"/>
        <dbReference type="ChEBI" id="CHEBI:147287"/>
        <dbReference type="ChEBI" id="CHEBI:456216"/>
        <dbReference type="EC" id="6.3.5.3"/>
    </reaction>
</comment>
<dbReference type="GO" id="GO:0005737">
    <property type="term" value="C:cytoplasm"/>
    <property type="evidence" value="ECO:0007669"/>
    <property type="project" value="UniProtKB-SubCell"/>
</dbReference>
<dbReference type="EC" id="6.3.5.3" evidence="8"/>
<reference evidence="10 12" key="3">
    <citation type="submission" date="2017-12" db="EMBL/GenBank/DDBJ databases">
        <title>Phylogenetic diversity of female urinary microbiome.</title>
        <authorList>
            <person name="Thomas-White K."/>
            <person name="Wolfe A.J."/>
        </authorList>
    </citation>
    <scope>NUCLEOTIDE SEQUENCE [LARGE SCALE GENOMIC DNA]</scope>
    <source>
        <strain evidence="10 12">UMB0139</strain>
    </source>
</reference>
<keyword evidence="6 8" id="KW-0067">ATP-binding</keyword>
<comment type="subcellular location">
    <subcellularLocation>
        <location evidence="8">Cytoplasm</location>
    </subcellularLocation>
</comment>
<evidence type="ECO:0000256" key="7">
    <source>
        <dbReference type="ARBA" id="ARBA00022962"/>
    </source>
</evidence>
<reference evidence="11" key="2">
    <citation type="submission" date="2016-01" db="EMBL/GenBank/DDBJ databases">
        <title>Six Aerococcus type strain genome sequencing and assembly using PacBio and Illumina Hiseq.</title>
        <authorList>
            <person name="Carkaci D."/>
            <person name="Dargis R."/>
            <person name="Nielsen X.C."/>
            <person name="Skovgaard O."/>
            <person name="Fuursted K."/>
            <person name="Christensen J.J."/>
        </authorList>
    </citation>
    <scope>NUCLEOTIDE SEQUENCE [LARGE SCALE GENOMIC DNA]</scope>
    <source>
        <strain evidence="11">CCUG43001</strain>
    </source>
</reference>
<feature type="active site" evidence="8">
    <location>
        <position position="195"/>
    </location>
</feature>
<comment type="function">
    <text evidence="8">Part of the phosphoribosylformylglycinamidine synthase complex involved in the purines biosynthetic pathway. Catalyzes the ATP-dependent conversion of formylglycinamide ribonucleotide (FGAR) and glutamine to yield formylglycinamidine ribonucleotide (FGAM) and glutamate. The FGAM synthase complex is composed of three subunits. PurQ produces an ammonia molecule by converting glutamine to glutamate. PurL transfers the ammonia molecule to FGAR to form FGAM in an ATP-dependent manner. PurS interacts with PurQ and PurL and is thought to assist in the transfer of the ammonia molecule from PurQ to PurL.</text>
</comment>
<evidence type="ECO:0000256" key="1">
    <source>
        <dbReference type="ARBA" id="ARBA00022490"/>
    </source>
</evidence>
<protein>
    <recommendedName>
        <fullName evidence="8">Phosphoribosylformylglycinamidine synthase subunit PurQ</fullName>
        <shortName evidence="8">FGAM synthase</shortName>
        <ecNumber evidence="8">6.3.5.3</ecNumber>
    </recommendedName>
    <alternativeName>
        <fullName evidence="8">Formylglycinamide ribonucleotide amidotransferase subunit I</fullName>
        <shortName evidence="8">FGAR amidotransferase I</shortName>
        <shortName evidence="8">FGAR-AT I</shortName>
    </alternativeName>
    <alternativeName>
        <fullName evidence="8">Glutaminase PurQ</fullName>
        <ecNumber evidence="8">3.5.1.2</ecNumber>
    </alternativeName>
    <alternativeName>
        <fullName evidence="8">Phosphoribosylformylglycinamidine synthase subunit I</fullName>
    </alternativeName>
</protein>
<dbReference type="GO" id="GO:0006189">
    <property type="term" value="P:'de novo' IMP biosynthetic process"/>
    <property type="evidence" value="ECO:0007669"/>
    <property type="project" value="UniProtKB-UniRule"/>
</dbReference>
<gene>
    <name evidence="8" type="primary">purQ</name>
    <name evidence="9" type="ORF">AWM72_03930</name>
    <name evidence="10" type="ORF">CYJ28_10135</name>
</gene>
<dbReference type="GO" id="GO:0004642">
    <property type="term" value="F:phosphoribosylformylglycinamidine synthase activity"/>
    <property type="evidence" value="ECO:0007669"/>
    <property type="project" value="UniProtKB-UniRule"/>
</dbReference>
<feature type="active site" evidence="8">
    <location>
        <position position="197"/>
    </location>
</feature>
<dbReference type="PANTHER" id="PTHR47552:SF1">
    <property type="entry name" value="PHOSPHORIBOSYLFORMYLGLYCINAMIDINE SYNTHASE SUBUNIT PURQ"/>
    <property type="match status" value="1"/>
</dbReference>
<keyword evidence="11" id="KW-1185">Reference proteome</keyword>
<dbReference type="Pfam" id="PF13507">
    <property type="entry name" value="GATase_5"/>
    <property type="match status" value="1"/>
</dbReference>
<reference evidence="9 11" key="1">
    <citation type="journal article" date="2016" name="Genome Announc.">
        <title>Complete Genome Sequences of Aerococcus christensenii CCUG 28831T, Aerococcus sanguinicola CCUG 43001T, Aerococcus urinae CCUG 36881T, Aerococcus urinaeequi CCUG 28094T, Aerococcus urinaehominis CCUG 42038 BT, and Aerococcus viridans CCUG 4311T.</title>
        <authorList>
            <person name="Carkaci D."/>
            <person name="Dargis R."/>
            <person name="Nielsen X.C."/>
            <person name="Skovgaard O."/>
            <person name="Fuursted K."/>
            <person name="Christensen J.J."/>
        </authorList>
    </citation>
    <scope>NUCLEOTIDE SEQUENCE [LARGE SCALE GENOMIC DNA]</scope>
    <source>
        <strain evidence="9 11">CCUG43001</strain>
    </source>
</reference>
<accession>A0A109RDD4</accession>
<evidence type="ECO:0000313" key="12">
    <source>
        <dbReference type="Proteomes" id="UP000234239"/>
    </source>
</evidence>
<name>A0A109RDD4_9LACT</name>
<evidence type="ECO:0000313" key="11">
    <source>
        <dbReference type="Proteomes" id="UP000069912"/>
    </source>
</evidence>
<dbReference type="EC" id="3.5.1.2" evidence="8"/>
<dbReference type="Gene3D" id="3.40.50.880">
    <property type="match status" value="1"/>
</dbReference>
<organism evidence="9 11">
    <name type="scientific">Aerococcus sanguinicola</name>
    <dbReference type="NCBI Taxonomy" id="119206"/>
    <lineage>
        <taxon>Bacteria</taxon>
        <taxon>Bacillati</taxon>
        <taxon>Bacillota</taxon>
        <taxon>Bacilli</taxon>
        <taxon>Lactobacillales</taxon>
        <taxon>Aerococcaceae</taxon>
        <taxon>Aerococcus</taxon>
    </lineage>
</organism>
<dbReference type="RefSeq" id="WP_067973513.1">
    <property type="nucleotide sequence ID" value="NZ_CAJHKM010000005.1"/>
</dbReference>
<keyword evidence="3 8" id="KW-0547">Nucleotide-binding</keyword>
<comment type="catalytic activity">
    <reaction evidence="8">
        <text>L-glutamine + H2O = L-glutamate + NH4(+)</text>
        <dbReference type="Rhea" id="RHEA:15889"/>
        <dbReference type="ChEBI" id="CHEBI:15377"/>
        <dbReference type="ChEBI" id="CHEBI:28938"/>
        <dbReference type="ChEBI" id="CHEBI:29985"/>
        <dbReference type="ChEBI" id="CHEBI:58359"/>
        <dbReference type="EC" id="3.5.1.2"/>
    </reaction>
</comment>
<dbReference type="OrthoDB" id="9804441at2"/>
<dbReference type="PANTHER" id="PTHR47552">
    <property type="entry name" value="PHOSPHORIBOSYLFORMYLGLYCINAMIDINE SYNTHASE SUBUNIT PURQ"/>
    <property type="match status" value="1"/>
</dbReference>
<dbReference type="EMBL" id="PKGY01000010">
    <property type="protein sequence ID" value="PKZ20319.1"/>
    <property type="molecule type" value="Genomic_DNA"/>
</dbReference>
<dbReference type="CDD" id="cd01740">
    <property type="entry name" value="GATase1_FGAR_AT"/>
    <property type="match status" value="1"/>
</dbReference>
<keyword evidence="5 8" id="KW-0378">Hydrolase</keyword>